<name>A0A0C1RIC8_9CYAN</name>
<keyword evidence="1" id="KW-0812">Transmembrane</keyword>
<comment type="caution">
    <text evidence="2">The sequence shown here is derived from an EMBL/GenBank/DDBJ whole genome shotgun (WGS) entry which is preliminary data.</text>
</comment>
<proteinExistence type="predicted"/>
<sequence>MPILLIMNLISLNKSLNGKRKHQVGFNCVAMTSELLILLASVALALAISDSLMLLKFQQ</sequence>
<protein>
    <submittedName>
        <fullName evidence="2">Uncharacterized protein</fullName>
    </submittedName>
</protein>
<gene>
    <name evidence="2" type="ORF">DA73_0213840</name>
</gene>
<accession>A0A0C1RIC8</accession>
<feature type="transmembrane region" description="Helical" evidence="1">
    <location>
        <begin position="35"/>
        <end position="55"/>
    </location>
</feature>
<reference evidence="2" key="1">
    <citation type="journal article" date="2015" name="Genome Announc.">
        <title>Draft Genome Sequence of Tolypothrix boutellei Strain VB521301.</title>
        <authorList>
            <person name="Chandrababunaidu M.M."/>
            <person name="Singh D."/>
            <person name="Sen D."/>
            <person name="Bhan S."/>
            <person name="Das S."/>
            <person name="Gupta A."/>
            <person name="Adhikary S.P."/>
            <person name="Tripathy S."/>
        </authorList>
    </citation>
    <scope>NUCLEOTIDE SEQUENCE</scope>
    <source>
        <strain evidence="2">VB521301</strain>
    </source>
</reference>
<evidence type="ECO:0000313" key="2">
    <source>
        <dbReference type="EMBL" id="KIE11740.1"/>
    </source>
</evidence>
<keyword evidence="1" id="KW-0472">Membrane</keyword>
<keyword evidence="1" id="KW-1133">Transmembrane helix</keyword>
<evidence type="ECO:0000256" key="1">
    <source>
        <dbReference type="SAM" id="Phobius"/>
    </source>
</evidence>
<organism evidence="2">
    <name type="scientific">Tolypothrix bouteillei VB521301</name>
    <dbReference type="NCBI Taxonomy" id="1479485"/>
    <lineage>
        <taxon>Bacteria</taxon>
        <taxon>Bacillati</taxon>
        <taxon>Cyanobacteriota</taxon>
        <taxon>Cyanophyceae</taxon>
        <taxon>Nostocales</taxon>
        <taxon>Tolypothrichaceae</taxon>
        <taxon>Tolypothrix</taxon>
    </lineage>
</organism>
<dbReference type="AlphaFoldDB" id="A0A0C1RIC8"/>
<dbReference type="EMBL" id="JHEG02000042">
    <property type="protein sequence ID" value="KIE11740.1"/>
    <property type="molecule type" value="Genomic_DNA"/>
</dbReference>